<protein>
    <submittedName>
        <fullName evidence="2">Uncharacterized protein</fullName>
    </submittedName>
</protein>
<reference evidence="3" key="1">
    <citation type="submission" date="2016-10" db="EMBL/GenBank/DDBJ databases">
        <authorList>
            <person name="Varghese N."/>
            <person name="Submissions S."/>
        </authorList>
    </citation>
    <scope>NUCLEOTIDE SEQUENCE [LARGE SCALE GENOMIC DNA]</scope>
    <source>
        <strain evidence="3">BL47</strain>
    </source>
</reference>
<dbReference type="Proteomes" id="UP000198704">
    <property type="component" value="Unassembled WGS sequence"/>
</dbReference>
<gene>
    <name evidence="2" type="ORF">SAMN05216360_12928</name>
</gene>
<evidence type="ECO:0000256" key="1">
    <source>
        <dbReference type="SAM" id="MobiDB-lite"/>
    </source>
</evidence>
<organism evidence="2 3">
    <name type="scientific">Methylobacterium phyllostachyos</name>
    <dbReference type="NCBI Taxonomy" id="582672"/>
    <lineage>
        <taxon>Bacteria</taxon>
        <taxon>Pseudomonadati</taxon>
        <taxon>Pseudomonadota</taxon>
        <taxon>Alphaproteobacteria</taxon>
        <taxon>Hyphomicrobiales</taxon>
        <taxon>Methylobacteriaceae</taxon>
        <taxon>Methylobacterium</taxon>
    </lineage>
</organism>
<evidence type="ECO:0000313" key="2">
    <source>
        <dbReference type="EMBL" id="SDO59829.1"/>
    </source>
</evidence>
<proteinExistence type="predicted"/>
<name>A0A1H0KV71_9HYPH</name>
<dbReference type="EMBL" id="FNHS01000029">
    <property type="protein sequence ID" value="SDO59829.1"/>
    <property type="molecule type" value="Genomic_DNA"/>
</dbReference>
<dbReference type="AlphaFoldDB" id="A0A1H0KV71"/>
<evidence type="ECO:0000313" key="3">
    <source>
        <dbReference type="Proteomes" id="UP000198704"/>
    </source>
</evidence>
<sequence length="89" mass="9547">MTSVVRFPGGRMPPAAQPIPREEFERLADLALDIVDRIVALLDADDGDPDREDGGDAEPSLGAPEGHASQIVWLRGGDRDLEGTEPEQA</sequence>
<keyword evidence="3" id="KW-1185">Reference proteome</keyword>
<dbReference type="RefSeq" id="WP_091722652.1">
    <property type="nucleotide sequence ID" value="NZ_FNHS01000029.1"/>
</dbReference>
<dbReference type="OrthoDB" id="7996480at2"/>
<dbReference type="STRING" id="582672.SAMN05216360_12928"/>
<feature type="region of interest" description="Disordered" evidence="1">
    <location>
        <begin position="44"/>
        <end position="89"/>
    </location>
</feature>
<accession>A0A1H0KV71</accession>
<feature type="compositionally biased region" description="Acidic residues" evidence="1">
    <location>
        <begin position="44"/>
        <end position="56"/>
    </location>
</feature>